<dbReference type="PROSITE" id="PS51885">
    <property type="entry name" value="NEPRILYSIN"/>
    <property type="match status" value="1"/>
</dbReference>
<dbReference type="InterPro" id="IPR000718">
    <property type="entry name" value="Peptidase_M13"/>
</dbReference>
<keyword evidence="2" id="KW-0812">Transmembrane</keyword>
<keyword evidence="4" id="KW-1185">Reference proteome</keyword>
<dbReference type="PANTHER" id="PTHR11733">
    <property type="entry name" value="ZINC METALLOPROTEASE FAMILY M13 NEPRILYSIN-RELATED"/>
    <property type="match status" value="1"/>
</dbReference>
<name>A0A7R8UB95_HERIL</name>
<dbReference type="EMBL" id="LR899009">
    <property type="protein sequence ID" value="CAD7077602.1"/>
    <property type="molecule type" value="Genomic_DNA"/>
</dbReference>
<evidence type="ECO:0000313" key="4">
    <source>
        <dbReference type="Proteomes" id="UP000594454"/>
    </source>
</evidence>
<evidence type="ECO:0000256" key="1">
    <source>
        <dbReference type="SAM" id="MobiDB-lite"/>
    </source>
</evidence>
<protein>
    <recommendedName>
        <fullName evidence="5">Endothelin-converting enzyme 1</fullName>
    </recommendedName>
</protein>
<dbReference type="GO" id="GO:0005886">
    <property type="term" value="C:plasma membrane"/>
    <property type="evidence" value="ECO:0007669"/>
    <property type="project" value="TreeGrafter"/>
</dbReference>
<dbReference type="InterPro" id="IPR024079">
    <property type="entry name" value="MetalloPept_cat_dom_sf"/>
</dbReference>
<feature type="compositionally biased region" description="Basic and acidic residues" evidence="1">
    <location>
        <begin position="17"/>
        <end position="49"/>
    </location>
</feature>
<dbReference type="AlphaFoldDB" id="A0A7R8UB95"/>
<dbReference type="InterPro" id="IPR042089">
    <property type="entry name" value="Peptidase_M13_dom_2"/>
</dbReference>
<feature type="compositionally biased region" description="Polar residues" evidence="1">
    <location>
        <begin position="50"/>
        <end position="61"/>
    </location>
</feature>
<reference evidence="3 4" key="1">
    <citation type="submission" date="2020-11" db="EMBL/GenBank/DDBJ databases">
        <authorList>
            <person name="Wallbank WR R."/>
            <person name="Pardo Diaz C."/>
            <person name="Kozak K."/>
            <person name="Martin S."/>
            <person name="Jiggins C."/>
            <person name="Moest M."/>
            <person name="Warren A I."/>
            <person name="Generalovic N T."/>
            <person name="Byers J.R.P. K."/>
            <person name="Montejo-Kovacevich G."/>
            <person name="Yen C E."/>
        </authorList>
    </citation>
    <scope>NUCLEOTIDE SEQUENCE [LARGE SCALE GENOMIC DNA]</scope>
</reference>
<dbReference type="GO" id="GO:0016485">
    <property type="term" value="P:protein processing"/>
    <property type="evidence" value="ECO:0007669"/>
    <property type="project" value="TreeGrafter"/>
</dbReference>
<dbReference type="PANTHER" id="PTHR11733:SF228">
    <property type="entry name" value="PROTEIN GONE EARLY"/>
    <property type="match status" value="1"/>
</dbReference>
<dbReference type="InParanoid" id="A0A7R8UB95"/>
<evidence type="ECO:0000256" key="2">
    <source>
        <dbReference type="SAM" id="Phobius"/>
    </source>
</evidence>
<evidence type="ECO:0000313" key="3">
    <source>
        <dbReference type="EMBL" id="CAD7077602.1"/>
    </source>
</evidence>
<feature type="region of interest" description="Disordered" evidence="1">
    <location>
        <begin position="1"/>
        <end position="73"/>
    </location>
</feature>
<keyword evidence="2" id="KW-0472">Membrane</keyword>
<evidence type="ECO:0008006" key="5">
    <source>
        <dbReference type="Google" id="ProtNLM"/>
    </source>
</evidence>
<dbReference type="Gene3D" id="1.10.1380.10">
    <property type="entry name" value="Neutral endopeptidase , domain2"/>
    <property type="match status" value="1"/>
</dbReference>
<proteinExistence type="predicted"/>
<dbReference type="Gene3D" id="3.40.390.10">
    <property type="entry name" value="Collagenase (Catalytic Domain)"/>
    <property type="match status" value="1"/>
</dbReference>
<organism evidence="3 4">
    <name type="scientific">Hermetia illucens</name>
    <name type="common">Black soldier fly</name>
    <dbReference type="NCBI Taxonomy" id="343691"/>
    <lineage>
        <taxon>Eukaryota</taxon>
        <taxon>Metazoa</taxon>
        <taxon>Ecdysozoa</taxon>
        <taxon>Arthropoda</taxon>
        <taxon>Hexapoda</taxon>
        <taxon>Insecta</taxon>
        <taxon>Pterygota</taxon>
        <taxon>Neoptera</taxon>
        <taxon>Endopterygota</taxon>
        <taxon>Diptera</taxon>
        <taxon>Brachycera</taxon>
        <taxon>Stratiomyomorpha</taxon>
        <taxon>Stratiomyidae</taxon>
        <taxon>Hermetiinae</taxon>
        <taxon>Hermetia</taxon>
    </lineage>
</organism>
<feature type="transmembrane region" description="Helical" evidence="2">
    <location>
        <begin position="92"/>
        <end position="115"/>
    </location>
</feature>
<accession>A0A7R8UB95</accession>
<dbReference type="OrthoDB" id="7867452at2759"/>
<dbReference type="Proteomes" id="UP000594454">
    <property type="component" value="Chromosome 1"/>
</dbReference>
<keyword evidence="2" id="KW-1133">Transmembrane helix</keyword>
<sequence length="278" mass="31234">MGGGKQKGASDNSEVNDDSKNGFREPRRGSRNRADRNVEEARPLRRSFESRSNPQARNSINGAEGGGQSDSEPKGSCGAFMSLLEMPKRAQLPFLIAIILCVIFLVILICLIAFWPRIPHYMTADVCTDKECMDASQQMLIWTNLSADPCQDAYKWACGKFDEEYSKHSFYGYNKGEWNFKAYQEYKEILELDQFISQLPSSALSYSAPSILKGLYKSCRDLETLDKAQAEFLLKKAMHSLVSSPKVLYTLIVCSNGKQMAEIEIKNISSNDNNLYGL</sequence>
<dbReference type="SUPFAM" id="SSF55486">
    <property type="entry name" value="Metalloproteases ('zincins'), catalytic domain"/>
    <property type="match status" value="1"/>
</dbReference>
<dbReference type="GO" id="GO:0004222">
    <property type="term" value="F:metalloendopeptidase activity"/>
    <property type="evidence" value="ECO:0007669"/>
    <property type="project" value="InterPro"/>
</dbReference>
<gene>
    <name evidence="3" type="ORF">HERILL_LOCUS937</name>
</gene>